<organism evidence="3 4">
    <name type="scientific">Aeromicrobium panaciterrae</name>
    <dbReference type="NCBI Taxonomy" id="363861"/>
    <lineage>
        <taxon>Bacteria</taxon>
        <taxon>Bacillati</taxon>
        <taxon>Actinomycetota</taxon>
        <taxon>Actinomycetes</taxon>
        <taxon>Propionibacteriales</taxon>
        <taxon>Nocardioidaceae</taxon>
        <taxon>Aeromicrobium</taxon>
    </lineage>
</organism>
<evidence type="ECO:0000256" key="1">
    <source>
        <dbReference type="SAM" id="MobiDB-lite"/>
    </source>
</evidence>
<feature type="chain" id="PRO_5045567056" evidence="2">
    <location>
        <begin position="25"/>
        <end position="510"/>
    </location>
</feature>
<sequence>MTLLRRTGAVLIGAVLVLPGAAQSASAVPAPPDPRDLLLNPYVGTPAVAKPLPKLTLPQHPYMARNGANNIHNDAYQSDAYYGPGPLGQNPKIASTMYANECASVTFDRAGRIVTVCVGLTGASLKVLDPTTLKEIASFSLPPRKPGTFSFTNFSGGGYFYLDHLDRAVVSTSTGHIFVIAVKGDTLTKVRDIGVSAVTAGAGIQSALPDWAGRLWFVTTDGLVGMVDSKGKVHPHQLPGEVIANSFAIDESGGVFVVSDKALYRFDVSKGKPKVTWRKTYDRGSVVKPGQVSQGSGTTPTLIDSAKSKGGGSIAITDNADPKMNIVVFRRGKAGPGSKPLCKQPIFQSGQSSDENSLISVPGGLIAENNYGYTGPLPAGATLRSPTTTPGLVRVNVNYKSGGCKIAWSNTTTRIPSSVSKANLKTGLIYGYTHPSSAELPWKVAALPEALAPDSWFFTAFDIRTGKQVWSQLVGSGLAFNNNYAPISLGRDGAAYVGTLGGLVRIADTP</sequence>
<name>A0ABU1UR52_9ACTN</name>
<keyword evidence="4" id="KW-1185">Reference proteome</keyword>
<evidence type="ECO:0000313" key="3">
    <source>
        <dbReference type="EMBL" id="MDR7087605.1"/>
    </source>
</evidence>
<feature type="region of interest" description="Disordered" evidence="1">
    <location>
        <begin position="288"/>
        <end position="317"/>
    </location>
</feature>
<comment type="caution">
    <text evidence="3">The sequence shown here is derived from an EMBL/GenBank/DDBJ whole genome shotgun (WGS) entry which is preliminary data.</text>
</comment>
<evidence type="ECO:0000313" key="4">
    <source>
        <dbReference type="Proteomes" id="UP001257739"/>
    </source>
</evidence>
<keyword evidence="2" id="KW-0732">Signal</keyword>
<dbReference type="InterPro" id="IPR015943">
    <property type="entry name" value="WD40/YVTN_repeat-like_dom_sf"/>
</dbReference>
<gene>
    <name evidence="3" type="ORF">J2X11_002444</name>
</gene>
<dbReference type="EMBL" id="JAVDWH010000001">
    <property type="protein sequence ID" value="MDR7087605.1"/>
    <property type="molecule type" value="Genomic_DNA"/>
</dbReference>
<accession>A0ABU1UR52</accession>
<dbReference type="Proteomes" id="UP001257739">
    <property type="component" value="Unassembled WGS sequence"/>
</dbReference>
<protein>
    <submittedName>
        <fullName evidence="3">Outer membrane protein assembly factor BamB</fullName>
    </submittedName>
</protein>
<feature type="signal peptide" evidence="2">
    <location>
        <begin position="1"/>
        <end position="24"/>
    </location>
</feature>
<dbReference type="SUPFAM" id="SSF63829">
    <property type="entry name" value="Calcium-dependent phosphotriesterase"/>
    <property type="match status" value="1"/>
</dbReference>
<feature type="compositionally biased region" description="Polar residues" evidence="1">
    <location>
        <begin position="291"/>
        <end position="302"/>
    </location>
</feature>
<dbReference type="RefSeq" id="WP_309971504.1">
    <property type="nucleotide sequence ID" value="NZ_JAVDWH010000001.1"/>
</dbReference>
<evidence type="ECO:0000256" key="2">
    <source>
        <dbReference type="SAM" id="SignalP"/>
    </source>
</evidence>
<dbReference type="Gene3D" id="2.130.10.10">
    <property type="entry name" value="YVTN repeat-like/Quinoprotein amine dehydrogenase"/>
    <property type="match status" value="1"/>
</dbReference>
<reference evidence="3 4" key="1">
    <citation type="submission" date="2023-07" db="EMBL/GenBank/DDBJ databases">
        <title>Sorghum-associated microbial communities from plants grown in Nebraska, USA.</title>
        <authorList>
            <person name="Schachtman D."/>
        </authorList>
    </citation>
    <scope>NUCLEOTIDE SEQUENCE [LARGE SCALE GENOMIC DNA]</scope>
    <source>
        <strain evidence="3 4">BE248</strain>
    </source>
</reference>
<proteinExistence type="predicted"/>